<evidence type="ECO:0000259" key="1">
    <source>
        <dbReference type="Pfam" id="PF00111"/>
    </source>
</evidence>
<protein>
    <recommendedName>
        <fullName evidence="1">2Fe-2S ferredoxin-type domain-containing protein</fullName>
    </recommendedName>
</protein>
<dbReference type="EMBL" id="CP014544">
    <property type="protein sequence ID" value="AMO69973.1"/>
    <property type="molecule type" value="Genomic_DNA"/>
</dbReference>
<feature type="domain" description="2Fe-2S ferredoxin-type" evidence="1">
    <location>
        <begin position="8"/>
        <end position="59"/>
    </location>
</feature>
<proteinExistence type="predicted"/>
<dbReference type="STRING" id="1470434.AZF00_17430"/>
<reference evidence="2 3" key="1">
    <citation type="submission" date="2015-12" db="EMBL/GenBank/DDBJ databases">
        <authorList>
            <person name="Shamseldin A."/>
            <person name="Moawad H."/>
            <person name="Abd El-Rahim W.M."/>
            <person name="Sadowsky M.J."/>
        </authorList>
    </citation>
    <scope>NUCLEOTIDE SEQUENCE [LARGE SCALE GENOMIC DNA]</scope>
    <source>
        <strain evidence="2 3">SM2</strain>
    </source>
</reference>
<gene>
    <name evidence="2" type="ORF">AZF00_17430</name>
</gene>
<dbReference type="Gene3D" id="3.10.20.30">
    <property type="match status" value="1"/>
</dbReference>
<dbReference type="InterPro" id="IPR012675">
    <property type="entry name" value="Beta-grasp_dom_sf"/>
</dbReference>
<name>A0A127M9P5_9GAMM</name>
<sequence length="221" mass="24126">MASLCLTVADTALSLNINDSDDLLKQCLAAALPVARSCRNGNCGRCDCQLESGTVALRNGKVITAPATIALCISHARSDLRIAKMPLNSIAQHWRCEGLNLRQLQLPAGRQSPPQRGDMVALLLRNSVLINSVEALAGRIITLQAPCPDIEQHKNKQLSIGLLNIDREHHGDFALWCHGNSNEHTQLLWRGINQATGLAAQAAYRHANNSDDYQLRKLNSQ</sequence>
<dbReference type="RefSeq" id="WP_062384410.1">
    <property type="nucleotide sequence ID" value="NZ_CP014544.1"/>
</dbReference>
<organism evidence="2 3">
    <name type="scientific">Zhongshania aliphaticivorans</name>
    <dbReference type="NCBI Taxonomy" id="1470434"/>
    <lineage>
        <taxon>Bacteria</taxon>
        <taxon>Pseudomonadati</taxon>
        <taxon>Pseudomonadota</taxon>
        <taxon>Gammaproteobacteria</taxon>
        <taxon>Cellvibrionales</taxon>
        <taxon>Spongiibacteraceae</taxon>
        <taxon>Zhongshania</taxon>
    </lineage>
</organism>
<evidence type="ECO:0000313" key="3">
    <source>
        <dbReference type="Proteomes" id="UP000074119"/>
    </source>
</evidence>
<dbReference type="Proteomes" id="UP000074119">
    <property type="component" value="Chromosome"/>
</dbReference>
<dbReference type="InterPro" id="IPR036010">
    <property type="entry name" value="2Fe-2S_ferredoxin-like_sf"/>
</dbReference>
<dbReference type="KEGG" id="zal:AZF00_17430"/>
<evidence type="ECO:0000313" key="2">
    <source>
        <dbReference type="EMBL" id="AMO69973.1"/>
    </source>
</evidence>
<dbReference type="GO" id="GO:0051536">
    <property type="term" value="F:iron-sulfur cluster binding"/>
    <property type="evidence" value="ECO:0007669"/>
    <property type="project" value="InterPro"/>
</dbReference>
<accession>A0A127M9P5</accession>
<dbReference type="CDD" id="cd00207">
    <property type="entry name" value="fer2"/>
    <property type="match status" value="1"/>
</dbReference>
<dbReference type="InterPro" id="IPR001041">
    <property type="entry name" value="2Fe-2S_ferredoxin-type"/>
</dbReference>
<dbReference type="SUPFAM" id="SSF54292">
    <property type="entry name" value="2Fe-2S ferredoxin-like"/>
    <property type="match status" value="1"/>
</dbReference>
<dbReference type="AlphaFoldDB" id="A0A127M9P5"/>
<dbReference type="Pfam" id="PF00111">
    <property type="entry name" value="Fer2"/>
    <property type="match status" value="1"/>
</dbReference>